<evidence type="ECO:0000256" key="2">
    <source>
        <dbReference type="ARBA" id="ARBA00011245"/>
    </source>
</evidence>
<gene>
    <name evidence="8" type="ORF">SAMN05421747_11023</name>
</gene>
<keyword evidence="9" id="KW-1185">Reference proteome</keyword>
<dbReference type="Gene3D" id="2.70.98.10">
    <property type="match status" value="1"/>
</dbReference>
<evidence type="ECO:0000259" key="6">
    <source>
        <dbReference type="Pfam" id="PF07971"/>
    </source>
</evidence>
<dbReference type="STRING" id="623281.SAMN05421747_11023"/>
<dbReference type="Gene3D" id="1.20.1050.60">
    <property type="entry name" value="alpha-1,2-mannosidase"/>
    <property type="match status" value="1"/>
</dbReference>
<name>A0A1I1ISD6_9SPHI</name>
<dbReference type="PANTHER" id="PTHR12143">
    <property type="entry name" value="PEPTIDE N-GLYCANASE PNGASE -RELATED"/>
    <property type="match status" value="1"/>
</dbReference>
<evidence type="ECO:0000259" key="7">
    <source>
        <dbReference type="Pfam" id="PF17678"/>
    </source>
</evidence>
<dbReference type="SUPFAM" id="SSF48208">
    <property type="entry name" value="Six-hairpin glycosidases"/>
    <property type="match status" value="1"/>
</dbReference>
<dbReference type="GO" id="GO:0000224">
    <property type="term" value="F:peptide-N4-(N-acetyl-beta-glucosaminyl)asparagine amidase activity"/>
    <property type="evidence" value="ECO:0007669"/>
    <property type="project" value="TreeGrafter"/>
</dbReference>
<accession>A0A1I1ISD6</accession>
<dbReference type="EMBL" id="FOLL01000010">
    <property type="protein sequence ID" value="SFC39187.1"/>
    <property type="molecule type" value="Genomic_DNA"/>
</dbReference>
<dbReference type="Gene3D" id="3.30.2080.10">
    <property type="entry name" value="GH92 mannosidase domain"/>
    <property type="match status" value="1"/>
</dbReference>
<feature type="domain" description="Glycosyl hydrolase family 92" evidence="6">
    <location>
        <begin position="283"/>
        <end position="775"/>
    </location>
</feature>
<proteinExistence type="predicted"/>
<organism evidence="8 9">
    <name type="scientific">Parapedobacter composti</name>
    <dbReference type="NCBI Taxonomy" id="623281"/>
    <lineage>
        <taxon>Bacteria</taxon>
        <taxon>Pseudomonadati</taxon>
        <taxon>Bacteroidota</taxon>
        <taxon>Sphingobacteriia</taxon>
        <taxon>Sphingobacteriales</taxon>
        <taxon>Sphingobacteriaceae</taxon>
        <taxon>Parapedobacter</taxon>
    </lineage>
</organism>
<protein>
    <submittedName>
        <fullName evidence="8">Alpha-1,2-mannosidase, putative</fullName>
    </submittedName>
</protein>
<dbReference type="InterPro" id="IPR014718">
    <property type="entry name" value="GH-type_carb-bd"/>
</dbReference>
<comment type="cofactor">
    <cofactor evidence="1">
        <name>Ca(2+)</name>
        <dbReference type="ChEBI" id="CHEBI:29108"/>
    </cofactor>
</comment>
<dbReference type="InterPro" id="IPR005887">
    <property type="entry name" value="GH92_a_mannosidase_put"/>
</dbReference>
<sequence>MQIMRPRLTCLGLWTLSLLAASCGTAQKKQLSDYVDPNIGTAHSRWFFYTPAAVPFGMAKVGPSTNGHYGNEHGWEAVGYDFRHESIEGFANFHEFQVGGVVLAPLVGTLKTTPGKLENPDEGYRSRFDKADEYATSGFYSVLLKDYGVRAELTATPRVGYHRYVFPKSDDAHILFDIGNRQGESGAVKTAQVTLTDDGRVEGYVITTPEYVKKYQAGAEVAMYFAAVLDKAPAAWGAFNGDSVRSGAKQATGRGAGLYLTFNTEEDEAVTVKVGLSYTSIANARLNLASEAEELDFDAAKQQALDTWNDYLGRITVEGTNEDDKRKFYTGLFHALLGRGLASDVNGAYPKNDGSVGQIPLDASGKPEHHHYNTDAIWGGFWNLTQLWAMAYPAYYADWIQSQLLVYQDAGWLGDGIANSKYVSGVGTNFTGLAIAAAYQAGIRGFDVETAYAAARKNELSWEGRLEGAGKMDVRQFVQRGYAPYVEQLGFDTSDEGSGFGASHTLEYAFSAHAVAQFAKALGKEADYLQLTALAQGWRHLFDEETGFIRPRDASGQFIADFDPSQPWRGFQEGNAWQYTFYVPHDPAGLIEALGEDVFNNRLDSIFEVSRANIFGGGKTIDAFAGLSGLYNHGNQPNLHISWLFNFSGKPWLTQKWTRAISSEFYGVEPIHGYGFGQDEDQGQLGAWYVMAALGLFDVKGLTDAEPTLQFGSPVFDRATIKLASGKTLVIETKGNSADNLYVQALQFNGRPYDKNWIYWRDLMEGGTLTFDMGDSPNTTWGTSERPPSAYADRSPLKEPR</sequence>
<dbReference type="GO" id="GO:0005975">
    <property type="term" value="P:carbohydrate metabolic process"/>
    <property type="evidence" value="ECO:0007669"/>
    <property type="project" value="InterPro"/>
</dbReference>
<dbReference type="Proteomes" id="UP000199577">
    <property type="component" value="Unassembled WGS sequence"/>
</dbReference>
<dbReference type="InterPro" id="IPR012939">
    <property type="entry name" value="Glyco_hydro_92"/>
</dbReference>
<dbReference type="PANTHER" id="PTHR12143:SF39">
    <property type="entry name" value="SECRETED PROTEIN"/>
    <property type="match status" value="1"/>
</dbReference>
<feature type="chain" id="PRO_5011795717" evidence="5">
    <location>
        <begin position="21"/>
        <end position="801"/>
    </location>
</feature>
<dbReference type="Pfam" id="PF07971">
    <property type="entry name" value="Glyco_hydro_92"/>
    <property type="match status" value="1"/>
</dbReference>
<evidence type="ECO:0000256" key="5">
    <source>
        <dbReference type="SAM" id="SignalP"/>
    </source>
</evidence>
<feature type="signal peptide" evidence="5">
    <location>
        <begin position="1"/>
        <end position="20"/>
    </location>
</feature>
<evidence type="ECO:0000313" key="8">
    <source>
        <dbReference type="EMBL" id="SFC39187.1"/>
    </source>
</evidence>
<evidence type="ECO:0000256" key="4">
    <source>
        <dbReference type="SAM" id="MobiDB-lite"/>
    </source>
</evidence>
<dbReference type="AlphaFoldDB" id="A0A1I1ISD6"/>
<dbReference type="GO" id="GO:0030246">
    <property type="term" value="F:carbohydrate binding"/>
    <property type="evidence" value="ECO:0007669"/>
    <property type="project" value="InterPro"/>
</dbReference>
<keyword evidence="3" id="KW-0106">Calcium</keyword>
<comment type="subunit">
    <text evidence="2">Monomer.</text>
</comment>
<feature type="domain" description="Glycosyl hydrolase family 92 N-terminal" evidence="7">
    <location>
        <begin position="34"/>
        <end position="277"/>
    </location>
</feature>
<dbReference type="GO" id="GO:0006516">
    <property type="term" value="P:glycoprotein catabolic process"/>
    <property type="evidence" value="ECO:0007669"/>
    <property type="project" value="TreeGrafter"/>
</dbReference>
<dbReference type="Pfam" id="PF17678">
    <property type="entry name" value="Glyco_hydro_92N"/>
    <property type="match status" value="1"/>
</dbReference>
<evidence type="ECO:0000313" key="9">
    <source>
        <dbReference type="Proteomes" id="UP000199577"/>
    </source>
</evidence>
<dbReference type="Gene3D" id="1.20.1610.10">
    <property type="entry name" value="alpha-1,2-mannosidases domains"/>
    <property type="match status" value="1"/>
</dbReference>
<dbReference type="InterPro" id="IPR008928">
    <property type="entry name" value="6-hairpin_glycosidase_sf"/>
</dbReference>
<reference evidence="8 9" key="1">
    <citation type="submission" date="2016-10" db="EMBL/GenBank/DDBJ databases">
        <authorList>
            <person name="de Groot N.N."/>
        </authorList>
    </citation>
    <scope>NUCLEOTIDE SEQUENCE [LARGE SCALE GENOMIC DNA]</scope>
    <source>
        <strain evidence="8 9">DSM 22900</strain>
    </source>
</reference>
<evidence type="ECO:0000256" key="3">
    <source>
        <dbReference type="ARBA" id="ARBA00022837"/>
    </source>
</evidence>
<evidence type="ECO:0000256" key="1">
    <source>
        <dbReference type="ARBA" id="ARBA00001913"/>
    </source>
</evidence>
<keyword evidence="5" id="KW-0732">Signal</keyword>
<dbReference type="PROSITE" id="PS51257">
    <property type="entry name" value="PROKAR_LIPOPROTEIN"/>
    <property type="match status" value="1"/>
</dbReference>
<dbReference type="FunFam" id="3.30.2080.10:FF:000001">
    <property type="entry name" value="Alpha-1,2-mannosidase subfamily"/>
    <property type="match status" value="1"/>
</dbReference>
<dbReference type="InterPro" id="IPR050883">
    <property type="entry name" value="PNGase"/>
</dbReference>
<dbReference type="InterPro" id="IPR041371">
    <property type="entry name" value="GH92_N"/>
</dbReference>
<feature type="region of interest" description="Disordered" evidence="4">
    <location>
        <begin position="775"/>
        <end position="801"/>
    </location>
</feature>
<dbReference type="GO" id="GO:0005829">
    <property type="term" value="C:cytosol"/>
    <property type="evidence" value="ECO:0007669"/>
    <property type="project" value="TreeGrafter"/>
</dbReference>
<dbReference type="NCBIfam" id="TIGR01180">
    <property type="entry name" value="aman2_put"/>
    <property type="match status" value="1"/>
</dbReference>